<proteinExistence type="predicted"/>
<accession>A0A401KFN3</accession>
<keyword evidence="2" id="KW-1185">Reference proteome</keyword>
<gene>
    <name evidence="1" type="ORF">AAWM_00897</name>
</gene>
<dbReference type="Proteomes" id="UP000286921">
    <property type="component" value="Unassembled WGS sequence"/>
</dbReference>
<comment type="caution">
    <text evidence="1">The sequence shown here is derived from an EMBL/GenBank/DDBJ whole genome shotgun (WGS) entry which is preliminary data.</text>
</comment>
<dbReference type="AlphaFoldDB" id="A0A401KFN3"/>
<name>A0A401KFN3_ASPAW</name>
<evidence type="ECO:0000313" key="2">
    <source>
        <dbReference type="Proteomes" id="UP000286921"/>
    </source>
</evidence>
<reference evidence="1 2" key="1">
    <citation type="submission" date="2016-09" db="EMBL/GenBank/DDBJ databases">
        <title>Aspergillus awamori IFM 58123T.</title>
        <authorList>
            <person name="Kusuya Y."/>
            <person name="Shimizu M."/>
            <person name="Takahashi H."/>
            <person name="Yaguchi T."/>
        </authorList>
    </citation>
    <scope>NUCLEOTIDE SEQUENCE [LARGE SCALE GENOMIC DNA]</scope>
    <source>
        <strain evidence="1 2">IFM 58123</strain>
    </source>
</reference>
<dbReference type="EMBL" id="BDHI01000001">
    <property type="protein sequence ID" value="GCB18012.1"/>
    <property type="molecule type" value="Genomic_DNA"/>
</dbReference>
<organism evidence="1 2">
    <name type="scientific">Aspergillus awamori</name>
    <name type="common">Black koji mold</name>
    <dbReference type="NCBI Taxonomy" id="105351"/>
    <lineage>
        <taxon>Eukaryota</taxon>
        <taxon>Fungi</taxon>
        <taxon>Dikarya</taxon>
        <taxon>Ascomycota</taxon>
        <taxon>Pezizomycotina</taxon>
        <taxon>Eurotiomycetes</taxon>
        <taxon>Eurotiomycetidae</taxon>
        <taxon>Eurotiales</taxon>
        <taxon>Aspergillaceae</taxon>
        <taxon>Aspergillus</taxon>
    </lineage>
</organism>
<sequence>MASHPCVSAPRSWIITHPNLRVDTLIRRDTLSAQYATQTRLILEIRIVQDSNTASDSSGDSIQGFSVFGFGRIVYSAARYLGTTLAGLPIRFRSAAEAHATRRSGAAKLIFSALVVIWYRLSSIDCGRWEILGRWRTSPGRSPFSAGWNGMDELEPNHEEFHRVICLDKPHHGVMAG</sequence>
<evidence type="ECO:0000313" key="1">
    <source>
        <dbReference type="EMBL" id="GCB18012.1"/>
    </source>
</evidence>
<protein>
    <submittedName>
        <fullName evidence="1">Uncharacterized protein</fullName>
    </submittedName>
</protein>